<comment type="similarity">
    <text evidence="3 13">Belongs to the G-protein coupled receptor 1 family.</text>
</comment>
<evidence type="ECO:0000256" key="6">
    <source>
        <dbReference type="ARBA" id="ARBA00022692"/>
    </source>
</evidence>
<evidence type="ECO:0000256" key="7">
    <source>
        <dbReference type="ARBA" id="ARBA00022989"/>
    </source>
</evidence>
<accession>A0A8C6CHN8</accession>
<dbReference type="InterPro" id="IPR004072">
    <property type="entry name" value="Vmron_rcpt_1"/>
</dbReference>
<protein>
    <recommendedName>
        <fullName evidence="13">Vomeronasal type-1 receptor</fullName>
    </recommendedName>
</protein>
<evidence type="ECO:0000256" key="1">
    <source>
        <dbReference type="ARBA" id="ARBA00003878"/>
    </source>
</evidence>
<dbReference type="GeneTree" id="ENSGT00960000186612"/>
<evidence type="ECO:0000256" key="9">
    <source>
        <dbReference type="ARBA" id="ARBA00023136"/>
    </source>
</evidence>
<evidence type="ECO:0000259" key="14">
    <source>
        <dbReference type="PROSITE" id="PS50262"/>
    </source>
</evidence>
<keyword evidence="7 13" id="KW-1133">Transmembrane helix</keyword>
<keyword evidence="12 13" id="KW-0807">Transducer</keyword>
<evidence type="ECO:0000313" key="15">
    <source>
        <dbReference type="Ensembl" id="ENSMMSP00000000779.1"/>
    </source>
</evidence>
<keyword evidence="16" id="KW-1185">Reference proteome</keyword>
<dbReference type="Proteomes" id="UP000694544">
    <property type="component" value="Unplaced"/>
</dbReference>
<sequence length="330" mass="38207">MKIMLSSDAILGCFFISLICIGLMGNSVLFMLYVDTFLTQSYLKKPIDVIFIHLTLVNVLTISFKLIPDVMSSFGERYFLEDVGCKATLYIYRVTRGLSICTTAFLSVFQAITINPLNSKWAWLRSKLSMCIYPSFLFFWVINLLIYIHITDTVRARNNFTIAGFGYYTVHCQTNQLEHHHSMAFLSVMVIRDLLFVILMMWSSIYMVTLLYKHRQRTQHILHSLSLSPQSSPEIKAIHTVLLLVGCFVFSYCLNNFIAFYLLYLPKKNLEMERITGIISSCYPSLCPFVLMKNKISKLTSFLSRMTITFSQRTFKEYINVKLIIFISIP</sequence>
<dbReference type="InterPro" id="IPR017452">
    <property type="entry name" value="GPCR_Rhodpsn_7TM"/>
</dbReference>
<dbReference type="PANTHER" id="PTHR24062">
    <property type="entry name" value="VOMERONASAL TYPE-1 RECEPTOR"/>
    <property type="match status" value="1"/>
</dbReference>
<dbReference type="GO" id="GO:0005886">
    <property type="term" value="C:plasma membrane"/>
    <property type="evidence" value="ECO:0007669"/>
    <property type="project" value="UniProtKB-SubCell"/>
</dbReference>
<keyword evidence="4 13" id="KW-1003">Cell membrane</keyword>
<reference evidence="15" key="1">
    <citation type="submission" date="2025-08" db="UniProtKB">
        <authorList>
            <consortium name="Ensembl"/>
        </authorList>
    </citation>
    <scope>IDENTIFICATION</scope>
</reference>
<dbReference type="GO" id="GO:0019236">
    <property type="term" value="P:response to pheromone"/>
    <property type="evidence" value="ECO:0007669"/>
    <property type="project" value="UniProtKB-KW"/>
</dbReference>
<keyword evidence="9 13" id="KW-0472">Membrane</keyword>
<evidence type="ECO:0000256" key="2">
    <source>
        <dbReference type="ARBA" id="ARBA00004651"/>
    </source>
</evidence>
<feature type="domain" description="G-protein coupled receptors family 1 profile" evidence="14">
    <location>
        <begin position="25"/>
        <end position="291"/>
    </location>
</feature>
<evidence type="ECO:0000256" key="3">
    <source>
        <dbReference type="ARBA" id="ARBA00010663"/>
    </source>
</evidence>
<name>A0A8C6CHN8_MOSMO</name>
<keyword evidence="8 13" id="KW-0297">G-protein coupled receptor</keyword>
<evidence type="ECO:0000256" key="10">
    <source>
        <dbReference type="ARBA" id="ARBA00023170"/>
    </source>
</evidence>
<keyword evidence="5 13" id="KW-0589">Pheromone response</keyword>
<keyword evidence="6 13" id="KW-0812">Transmembrane</keyword>
<keyword evidence="11" id="KW-0325">Glycoprotein</keyword>
<evidence type="ECO:0000256" key="8">
    <source>
        <dbReference type="ARBA" id="ARBA00023040"/>
    </source>
</evidence>
<feature type="transmembrane region" description="Helical" evidence="13">
    <location>
        <begin position="241"/>
        <end position="263"/>
    </location>
</feature>
<organism evidence="15 16">
    <name type="scientific">Moschus moschiferus</name>
    <name type="common">Siberian musk deer</name>
    <name type="synonym">Moschus sibiricus</name>
    <dbReference type="NCBI Taxonomy" id="68415"/>
    <lineage>
        <taxon>Eukaryota</taxon>
        <taxon>Metazoa</taxon>
        <taxon>Chordata</taxon>
        <taxon>Craniata</taxon>
        <taxon>Vertebrata</taxon>
        <taxon>Euteleostomi</taxon>
        <taxon>Mammalia</taxon>
        <taxon>Eutheria</taxon>
        <taxon>Laurasiatheria</taxon>
        <taxon>Artiodactyla</taxon>
        <taxon>Ruminantia</taxon>
        <taxon>Pecora</taxon>
        <taxon>Moschidae</taxon>
        <taxon>Moschus</taxon>
    </lineage>
</organism>
<feature type="transmembrane region" description="Helical" evidence="13">
    <location>
        <begin position="130"/>
        <end position="150"/>
    </location>
</feature>
<feature type="transmembrane region" description="Helical" evidence="13">
    <location>
        <begin position="46"/>
        <end position="67"/>
    </location>
</feature>
<comment type="subcellular location">
    <subcellularLocation>
        <location evidence="2 13">Cell membrane</location>
        <topology evidence="2 13">Multi-pass membrane protein</topology>
    </subcellularLocation>
</comment>
<dbReference type="GO" id="GO:0007606">
    <property type="term" value="P:sensory perception of chemical stimulus"/>
    <property type="evidence" value="ECO:0007669"/>
    <property type="project" value="UniProtKB-ARBA"/>
</dbReference>
<evidence type="ECO:0000313" key="16">
    <source>
        <dbReference type="Proteomes" id="UP000694544"/>
    </source>
</evidence>
<dbReference type="Ensembl" id="ENSMMST00000000842.1">
    <property type="protein sequence ID" value="ENSMMSP00000000779.1"/>
    <property type="gene ID" value="ENSMMSG00000000622.1"/>
</dbReference>
<reference evidence="15" key="2">
    <citation type="submission" date="2025-09" db="UniProtKB">
        <authorList>
            <consortium name="Ensembl"/>
        </authorList>
    </citation>
    <scope>IDENTIFICATION</scope>
</reference>
<dbReference type="FunFam" id="1.20.1070.10:FF:000033">
    <property type="entry name" value="Vomeronasal type-1 receptor"/>
    <property type="match status" value="1"/>
</dbReference>
<dbReference type="SUPFAM" id="SSF81321">
    <property type="entry name" value="Family A G protein-coupled receptor-like"/>
    <property type="match status" value="1"/>
</dbReference>
<proteinExistence type="inferred from homology"/>
<dbReference type="Pfam" id="PF03402">
    <property type="entry name" value="V1R"/>
    <property type="match status" value="1"/>
</dbReference>
<evidence type="ECO:0000256" key="4">
    <source>
        <dbReference type="ARBA" id="ARBA00022475"/>
    </source>
</evidence>
<evidence type="ECO:0000256" key="13">
    <source>
        <dbReference type="RuleBase" id="RU364061"/>
    </source>
</evidence>
<feature type="transmembrane region" description="Helical" evidence="13">
    <location>
        <begin position="9"/>
        <end position="34"/>
    </location>
</feature>
<evidence type="ECO:0000256" key="12">
    <source>
        <dbReference type="ARBA" id="ARBA00023224"/>
    </source>
</evidence>
<evidence type="ECO:0000256" key="11">
    <source>
        <dbReference type="ARBA" id="ARBA00023180"/>
    </source>
</evidence>
<feature type="transmembrane region" description="Helical" evidence="13">
    <location>
        <begin position="194"/>
        <end position="212"/>
    </location>
</feature>
<dbReference type="Gene3D" id="1.20.1070.10">
    <property type="entry name" value="Rhodopsin 7-helix transmembrane proteins"/>
    <property type="match status" value="1"/>
</dbReference>
<evidence type="ECO:0000256" key="5">
    <source>
        <dbReference type="ARBA" id="ARBA00022507"/>
    </source>
</evidence>
<dbReference type="GO" id="GO:0016503">
    <property type="term" value="F:pheromone receptor activity"/>
    <property type="evidence" value="ECO:0007669"/>
    <property type="project" value="InterPro"/>
</dbReference>
<comment type="function">
    <text evidence="1">Putative pheromone receptor.</text>
</comment>
<dbReference type="PROSITE" id="PS50262">
    <property type="entry name" value="G_PROTEIN_RECEP_F1_2"/>
    <property type="match status" value="1"/>
</dbReference>
<keyword evidence="10 13" id="KW-0675">Receptor</keyword>
<dbReference type="AlphaFoldDB" id="A0A8C6CHN8"/>